<dbReference type="GeneID" id="55616859"/>
<evidence type="ECO:0000313" key="2">
    <source>
        <dbReference type="Proteomes" id="UP000323400"/>
    </source>
</evidence>
<name>A0A5B9N700_9CAUD</name>
<dbReference type="RefSeq" id="YP_009846491.1">
    <property type="nucleotide sequence ID" value="NC_048770.1"/>
</dbReference>
<dbReference type="Proteomes" id="UP000323400">
    <property type="component" value="Segment"/>
</dbReference>
<dbReference type="EMBL" id="MK813938">
    <property type="protein sequence ID" value="QEG08406.1"/>
    <property type="molecule type" value="Genomic_DNA"/>
</dbReference>
<accession>A0A5B9N700</accession>
<proteinExistence type="predicted"/>
<organism evidence="1 2">
    <name type="scientific">Aeromonas phage 2L372X</name>
    <dbReference type="NCBI Taxonomy" id="2588515"/>
    <lineage>
        <taxon>Viruses</taxon>
        <taxon>Duplodnaviria</taxon>
        <taxon>Heunggongvirae</taxon>
        <taxon>Uroviricota</taxon>
        <taxon>Caudoviricetes</taxon>
        <taxon>Plateaulakevirus</taxon>
        <taxon>Plateaulakevirus pv2L372X</taxon>
    </lineage>
</organism>
<sequence length="76" mass="8268">MKSKIKGLTMLVFIGIILVVAALVPSVSASESKAYTRYKLVSESVSGNYKTCVFRNSRGETKSTSVNKGKRCPSTY</sequence>
<keyword evidence="2" id="KW-1185">Reference proteome</keyword>
<evidence type="ECO:0000313" key="1">
    <source>
        <dbReference type="EMBL" id="QEG08406.1"/>
    </source>
</evidence>
<gene>
    <name evidence="1" type="primary">2L372X_153</name>
</gene>
<reference evidence="1 2" key="1">
    <citation type="submission" date="2019-04" db="EMBL/GenBank/DDBJ databases">
        <title>Nine Novel Phages from a Plateau Lake in Southwest China Provide Insights into Aeromonas Phage Diversity.</title>
        <authorList>
            <person name="Xiao W."/>
            <person name="Bai M."/>
            <person name="Wang Y."/>
            <person name="Cui X."/>
        </authorList>
    </citation>
    <scope>NUCLEOTIDE SEQUENCE [LARGE SCALE GENOMIC DNA]</scope>
</reference>
<protein>
    <submittedName>
        <fullName evidence="1">Uncharacterized protein</fullName>
    </submittedName>
</protein>
<dbReference type="KEGG" id="vg:55616859"/>